<comment type="caution">
    <text evidence="1">The sequence shown here is derived from an EMBL/GenBank/DDBJ whole genome shotgun (WGS) entry which is preliminary data.</text>
</comment>
<feature type="non-terminal residue" evidence="1">
    <location>
        <position position="1"/>
    </location>
</feature>
<evidence type="ECO:0000313" key="1">
    <source>
        <dbReference type="EMBL" id="CAG8780903.1"/>
    </source>
</evidence>
<gene>
    <name evidence="1" type="ORF">RPERSI_LOCUS17564</name>
</gene>
<name>A0ACA9R7K7_9GLOM</name>
<keyword evidence="2" id="KW-1185">Reference proteome</keyword>
<reference evidence="1" key="1">
    <citation type="submission" date="2021-06" db="EMBL/GenBank/DDBJ databases">
        <authorList>
            <person name="Kallberg Y."/>
            <person name="Tangrot J."/>
            <person name="Rosling A."/>
        </authorList>
    </citation>
    <scope>NUCLEOTIDE SEQUENCE</scope>
    <source>
        <strain evidence="1">MA461A</strain>
    </source>
</reference>
<feature type="non-terminal residue" evidence="1">
    <location>
        <position position="242"/>
    </location>
</feature>
<organism evidence="1 2">
    <name type="scientific">Racocetra persica</name>
    <dbReference type="NCBI Taxonomy" id="160502"/>
    <lineage>
        <taxon>Eukaryota</taxon>
        <taxon>Fungi</taxon>
        <taxon>Fungi incertae sedis</taxon>
        <taxon>Mucoromycota</taxon>
        <taxon>Glomeromycotina</taxon>
        <taxon>Glomeromycetes</taxon>
        <taxon>Diversisporales</taxon>
        <taxon>Gigasporaceae</taxon>
        <taxon>Racocetra</taxon>
    </lineage>
</organism>
<dbReference type="EMBL" id="CAJVQC010045195">
    <property type="protein sequence ID" value="CAG8780903.1"/>
    <property type="molecule type" value="Genomic_DNA"/>
</dbReference>
<dbReference type="Proteomes" id="UP000789920">
    <property type="component" value="Unassembled WGS sequence"/>
</dbReference>
<protein>
    <submittedName>
        <fullName evidence="1">21127_t:CDS:1</fullName>
    </submittedName>
</protein>
<evidence type="ECO:0000313" key="2">
    <source>
        <dbReference type="Proteomes" id="UP000789920"/>
    </source>
</evidence>
<accession>A0ACA9R7K7</accession>
<sequence length="242" mass="27940">GIEHEDLRPYISNIITVIPAFEQLIEQEDKVIEKEKKKNPRIDIKIFKWIKKRVFKPKNQEHIQNYNLPLAISICITSYVSKQVRNKIVGSSAAKILFINLNILVDSLSGCERILRTPIPLAYAVHITQTVWLYCITLSFQLVSTLHYTTIPIVFIASIILFGIEAIGEEIENPFGYDYNDLDLDEVEQITKYPRPKAEDWDHETNSMIDLKEKILSNSYSSNIFDMVLDITATHDDLEIDQ</sequence>
<proteinExistence type="predicted"/>